<evidence type="ECO:0000256" key="7">
    <source>
        <dbReference type="SAM" id="Phobius"/>
    </source>
</evidence>
<protein>
    <recommendedName>
        <fullName evidence="8">EamA domain-containing protein</fullName>
    </recommendedName>
</protein>
<evidence type="ECO:0000259" key="8">
    <source>
        <dbReference type="Pfam" id="PF00892"/>
    </source>
</evidence>
<evidence type="ECO:0000256" key="6">
    <source>
        <dbReference type="ARBA" id="ARBA00023136"/>
    </source>
</evidence>
<evidence type="ECO:0000256" key="5">
    <source>
        <dbReference type="ARBA" id="ARBA00022989"/>
    </source>
</evidence>
<feature type="domain" description="EamA" evidence="8">
    <location>
        <begin position="103"/>
        <end position="176"/>
    </location>
</feature>
<dbReference type="SUPFAM" id="SSF103481">
    <property type="entry name" value="Multidrug resistance efflux transporter EmrE"/>
    <property type="match status" value="1"/>
</dbReference>
<comment type="subcellular location">
    <subcellularLocation>
        <location evidence="1">Cell membrane</location>
        <topology evidence="1">Multi-pass membrane protein</topology>
    </subcellularLocation>
</comment>
<keyword evidence="10" id="KW-1185">Reference proteome</keyword>
<gene>
    <name evidence="9" type="ORF">SO3561_03706</name>
</gene>
<keyword evidence="3" id="KW-1003">Cell membrane</keyword>
<dbReference type="InterPro" id="IPR037185">
    <property type="entry name" value="EmrE-like"/>
</dbReference>
<evidence type="ECO:0000256" key="4">
    <source>
        <dbReference type="ARBA" id="ARBA00022692"/>
    </source>
</evidence>
<evidence type="ECO:0000313" key="10">
    <source>
        <dbReference type="Proteomes" id="UP000217446"/>
    </source>
</evidence>
<dbReference type="AlphaFoldDB" id="A0A250VDT3"/>
<proteinExistence type="inferred from homology"/>
<comment type="caution">
    <text evidence="9">The sequence shown here is derived from an EMBL/GenBank/DDBJ whole genome shotgun (WGS) entry which is preliminary data.</text>
</comment>
<dbReference type="STRING" id="1963.AQJ27_24015"/>
<keyword evidence="5 7" id="KW-1133">Transmembrane helix</keyword>
<dbReference type="Pfam" id="PF00892">
    <property type="entry name" value="EamA"/>
    <property type="match status" value="1"/>
</dbReference>
<dbReference type="Proteomes" id="UP000217446">
    <property type="component" value="Unassembled WGS sequence"/>
</dbReference>
<keyword evidence="6 7" id="KW-0472">Membrane</keyword>
<evidence type="ECO:0000256" key="3">
    <source>
        <dbReference type="ARBA" id="ARBA00022475"/>
    </source>
</evidence>
<evidence type="ECO:0000256" key="1">
    <source>
        <dbReference type="ARBA" id="ARBA00004651"/>
    </source>
</evidence>
<accession>A0A250VDT3</accession>
<organism evidence="9 10">
    <name type="scientific">Streptomyces olivochromogenes</name>
    <dbReference type="NCBI Taxonomy" id="1963"/>
    <lineage>
        <taxon>Bacteria</taxon>
        <taxon>Bacillati</taxon>
        <taxon>Actinomycetota</taxon>
        <taxon>Actinomycetes</taxon>
        <taxon>Kitasatosporales</taxon>
        <taxon>Streptomycetaceae</taxon>
        <taxon>Streptomyces</taxon>
    </lineage>
</organism>
<feature type="transmembrane region" description="Helical" evidence="7">
    <location>
        <begin position="107"/>
        <end position="129"/>
    </location>
</feature>
<dbReference type="PANTHER" id="PTHR42920">
    <property type="entry name" value="OS03G0707200 PROTEIN-RELATED"/>
    <property type="match status" value="1"/>
</dbReference>
<evidence type="ECO:0000256" key="2">
    <source>
        <dbReference type="ARBA" id="ARBA00007362"/>
    </source>
</evidence>
<dbReference type="InterPro" id="IPR051258">
    <property type="entry name" value="Diverse_Substrate_Transporter"/>
</dbReference>
<comment type="similarity">
    <text evidence="2">Belongs to the EamA transporter family.</text>
</comment>
<evidence type="ECO:0000313" key="9">
    <source>
        <dbReference type="EMBL" id="GAX52196.1"/>
    </source>
</evidence>
<dbReference type="InterPro" id="IPR000620">
    <property type="entry name" value="EamA_dom"/>
</dbReference>
<reference evidence="10" key="1">
    <citation type="submission" date="2017-05" db="EMBL/GenBank/DDBJ databases">
        <title>Streptomyces olivochromogenes NBRC 3561 whole genome shotgun sequence.</title>
        <authorList>
            <person name="Dohra H."/>
            <person name="Kodani S."/>
        </authorList>
    </citation>
    <scope>NUCLEOTIDE SEQUENCE [LARGE SCALE GENOMIC DNA]</scope>
    <source>
        <strain evidence="10">NBRC 3561</strain>
    </source>
</reference>
<dbReference type="GO" id="GO:0005886">
    <property type="term" value="C:plasma membrane"/>
    <property type="evidence" value="ECO:0007669"/>
    <property type="project" value="UniProtKB-SubCell"/>
</dbReference>
<keyword evidence="4 7" id="KW-0812">Transmembrane</keyword>
<sequence length="186" mass="19829">MSARTSSDTGRRGEPGWYESEAGQDAAVHWCDACGQPWLEDSAGWLLPLPPGEEPITSSGCLADGGRPAIHVRHRSLDKAWPFLTSYAEDRPLLGRPWRTGADAEEWTGLLFLSVLCTLFAFFVQMWAVRRTSPFRVSLLVGTEPLCAAAAGIALGGERLGALGLAGGALVPAGTAWKPRGRRAAG</sequence>
<dbReference type="EMBL" id="BDQI01000006">
    <property type="protein sequence ID" value="GAX52196.1"/>
    <property type="molecule type" value="Genomic_DNA"/>
</dbReference>
<name>A0A250VDT3_STROL</name>
<dbReference type="PANTHER" id="PTHR42920:SF5">
    <property type="entry name" value="EAMA DOMAIN-CONTAINING PROTEIN"/>
    <property type="match status" value="1"/>
</dbReference>